<dbReference type="AlphaFoldDB" id="A0A5S5CSX2"/>
<gene>
    <name evidence="1" type="ORF">BD833_108193</name>
</gene>
<comment type="caution">
    <text evidence="1">The sequence shown here is derived from an EMBL/GenBank/DDBJ whole genome shotgun (WGS) entry which is preliminary data.</text>
</comment>
<evidence type="ECO:0000313" key="2">
    <source>
        <dbReference type="Proteomes" id="UP000322499"/>
    </source>
</evidence>
<proteinExistence type="predicted"/>
<accession>A0A5S5CSX2</accession>
<keyword evidence="2" id="KW-1185">Reference proteome</keyword>
<dbReference type="Proteomes" id="UP000322499">
    <property type="component" value="Unassembled WGS sequence"/>
</dbReference>
<sequence length="68" mass="7653">MVILDADVTGCVDTWLHGSGPLDRGRLSLFRDLARDLDVVLPLLDDQHESEYHGRLRQLARLLLEVAS</sequence>
<organism evidence="1 2">
    <name type="scientific">Blastococcus xanthinilyticus</name>
    <dbReference type="NCBI Taxonomy" id="1564164"/>
    <lineage>
        <taxon>Bacteria</taxon>
        <taxon>Bacillati</taxon>
        <taxon>Actinomycetota</taxon>
        <taxon>Actinomycetes</taxon>
        <taxon>Geodermatophilales</taxon>
        <taxon>Geodermatophilaceae</taxon>
        <taxon>Blastococcus</taxon>
    </lineage>
</organism>
<dbReference type="EMBL" id="VNHW01000008">
    <property type="protein sequence ID" value="TYP86907.1"/>
    <property type="molecule type" value="Genomic_DNA"/>
</dbReference>
<name>A0A5S5CSX2_9ACTN</name>
<reference evidence="1 2" key="1">
    <citation type="submission" date="2019-07" db="EMBL/GenBank/DDBJ databases">
        <title>Genomic Encyclopedia of Archaeal and Bacterial Type Strains, Phase II (KMG-II): from individual species to whole genera.</title>
        <authorList>
            <person name="Goeker M."/>
        </authorList>
    </citation>
    <scope>NUCLEOTIDE SEQUENCE [LARGE SCALE GENOMIC DNA]</scope>
    <source>
        <strain evidence="1 2">DSM 46842</strain>
    </source>
</reference>
<evidence type="ECO:0000313" key="1">
    <source>
        <dbReference type="EMBL" id="TYP86907.1"/>
    </source>
</evidence>
<protein>
    <submittedName>
        <fullName evidence="1">Uncharacterized protein</fullName>
    </submittedName>
</protein>